<dbReference type="PANTHER" id="PTHR42923">
    <property type="entry name" value="PROTOPORPHYRINOGEN OXIDASE"/>
    <property type="match status" value="1"/>
</dbReference>
<dbReference type="InterPro" id="IPR050464">
    <property type="entry name" value="Zeta_carotene_desat/Oxidored"/>
</dbReference>
<protein>
    <recommendedName>
        <fullName evidence="2">Amine oxidase domain-containing protein</fullName>
    </recommendedName>
</protein>
<gene>
    <name evidence="1" type="ORF">METZ01_LOCUS448823</name>
</gene>
<dbReference type="InterPro" id="IPR036188">
    <property type="entry name" value="FAD/NAD-bd_sf"/>
</dbReference>
<dbReference type="EMBL" id="UINC01184657">
    <property type="protein sequence ID" value="SVD95969.1"/>
    <property type="molecule type" value="Genomic_DNA"/>
</dbReference>
<dbReference type="SUPFAM" id="SSF51905">
    <property type="entry name" value="FAD/NAD(P)-binding domain"/>
    <property type="match status" value="1"/>
</dbReference>
<evidence type="ECO:0008006" key="2">
    <source>
        <dbReference type="Google" id="ProtNLM"/>
    </source>
</evidence>
<dbReference type="Gene3D" id="3.50.50.60">
    <property type="entry name" value="FAD/NAD(P)-binding domain"/>
    <property type="match status" value="1"/>
</dbReference>
<organism evidence="1">
    <name type="scientific">marine metagenome</name>
    <dbReference type="NCBI Taxonomy" id="408172"/>
    <lineage>
        <taxon>unclassified sequences</taxon>
        <taxon>metagenomes</taxon>
        <taxon>ecological metagenomes</taxon>
    </lineage>
</organism>
<dbReference type="PRINTS" id="PR00419">
    <property type="entry name" value="ADXRDTASE"/>
</dbReference>
<dbReference type="AlphaFoldDB" id="A0A382ZL51"/>
<feature type="non-terminal residue" evidence="1">
    <location>
        <position position="133"/>
    </location>
</feature>
<accession>A0A382ZL51</accession>
<dbReference type="PANTHER" id="PTHR42923:SF17">
    <property type="entry name" value="AMINE OXIDASE DOMAIN-CONTAINING PROTEIN"/>
    <property type="match status" value="1"/>
</dbReference>
<proteinExistence type="predicted"/>
<sequence>MTSVAVVGGGAAGIGAAYSLISAGHEVTIYEAESHLGGHCFGVPIKLPNNKIVHLDAGVSDFNHENFVNVVALLDELKLEYYPVVQNASFMATDRTPLWYTRDGQPIYCREPLDRQGFEDEIARFVTTCHEVL</sequence>
<name>A0A382ZL51_9ZZZZ</name>
<dbReference type="Pfam" id="PF13450">
    <property type="entry name" value="NAD_binding_8"/>
    <property type="match status" value="1"/>
</dbReference>
<evidence type="ECO:0000313" key="1">
    <source>
        <dbReference type="EMBL" id="SVD95969.1"/>
    </source>
</evidence>
<dbReference type="GO" id="GO:0016491">
    <property type="term" value="F:oxidoreductase activity"/>
    <property type="evidence" value="ECO:0007669"/>
    <property type="project" value="TreeGrafter"/>
</dbReference>
<reference evidence="1" key="1">
    <citation type="submission" date="2018-05" db="EMBL/GenBank/DDBJ databases">
        <authorList>
            <person name="Lanie J.A."/>
            <person name="Ng W.-L."/>
            <person name="Kazmierczak K.M."/>
            <person name="Andrzejewski T.M."/>
            <person name="Davidsen T.M."/>
            <person name="Wayne K.J."/>
            <person name="Tettelin H."/>
            <person name="Glass J.I."/>
            <person name="Rusch D."/>
            <person name="Podicherti R."/>
            <person name="Tsui H.-C.T."/>
            <person name="Winkler M.E."/>
        </authorList>
    </citation>
    <scope>NUCLEOTIDE SEQUENCE</scope>
</reference>